<feature type="domain" description="HhH-GPD" evidence="7">
    <location>
        <begin position="136"/>
        <end position="301"/>
    </location>
</feature>
<dbReference type="Pfam" id="PF00730">
    <property type="entry name" value="HhH-GPD"/>
    <property type="match status" value="1"/>
</dbReference>
<dbReference type="InterPro" id="IPR051912">
    <property type="entry name" value="Alkylbase_DNA_Glycosylase/TA"/>
</dbReference>
<dbReference type="GO" id="GO:0006307">
    <property type="term" value="P:DNA alkylation repair"/>
    <property type="evidence" value="ECO:0007669"/>
    <property type="project" value="TreeGrafter"/>
</dbReference>
<dbReference type="OrthoDB" id="9785929at2"/>
<sequence>MQWSDHGSFLKLLLPEEFSFNECLVFLGRSDLELLHQIQDKHLMKLVRINDEEVLMKISSEDNSLIVKFCLGQPTNVIKEQAAKYISEWFDLERNLSDFYQMTNQDNILQPLAIKYYGLRMIGIPDLFEAITWAIMGQQINLKFAYTLKKRFIEHFGEKRDYEETSYWLYPTPEKIANLHADDLRKLQFTSRKAEYVIGAAKEMASGRLSKEMLLNIRDPKKQHETLLSLKGVGAWTADYVMMKCLLETTAFPVADVGIHNALKVQLNLAIKPKQVEIIELAKNWRGWEAYATFYLWRSLYE</sequence>
<dbReference type="CDD" id="cd00056">
    <property type="entry name" value="ENDO3c"/>
    <property type="match status" value="1"/>
</dbReference>
<dbReference type="GO" id="GO:0043916">
    <property type="term" value="F:DNA-7-methylguanine glycosylase activity"/>
    <property type="evidence" value="ECO:0007669"/>
    <property type="project" value="TreeGrafter"/>
</dbReference>
<dbReference type="PANTHER" id="PTHR43003">
    <property type="entry name" value="DNA-3-METHYLADENINE GLYCOSYLASE"/>
    <property type="match status" value="1"/>
</dbReference>
<evidence type="ECO:0000259" key="7">
    <source>
        <dbReference type="SMART" id="SM00478"/>
    </source>
</evidence>
<dbReference type="GO" id="GO:0006285">
    <property type="term" value="P:base-excision repair, AP site formation"/>
    <property type="evidence" value="ECO:0007669"/>
    <property type="project" value="TreeGrafter"/>
</dbReference>
<dbReference type="InterPro" id="IPR011257">
    <property type="entry name" value="DNA_glycosylase"/>
</dbReference>
<evidence type="ECO:0000256" key="2">
    <source>
        <dbReference type="ARBA" id="ARBA00010817"/>
    </source>
</evidence>
<dbReference type="GO" id="GO:0032131">
    <property type="term" value="F:alkylated DNA binding"/>
    <property type="evidence" value="ECO:0007669"/>
    <property type="project" value="TreeGrafter"/>
</dbReference>
<dbReference type="SMART" id="SM00478">
    <property type="entry name" value="ENDO3c"/>
    <property type="match status" value="1"/>
</dbReference>
<dbReference type="AlphaFoldDB" id="A0A1V3G8Z4"/>
<dbReference type="Gene3D" id="1.10.340.30">
    <property type="entry name" value="Hypothetical protein, domain 2"/>
    <property type="match status" value="1"/>
</dbReference>
<dbReference type="Gene3D" id="3.30.310.20">
    <property type="entry name" value="DNA-3-methyladenine glycosylase AlkA, N-terminal domain"/>
    <property type="match status" value="1"/>
</dbReference>
<dbReference type="GO" id="GO:0005737">
    <property type="term" value="C:cytoplasm"/>
    <property type="evidence" value="ECO:0007669"/>
    <property type="project" value="TreeGrafter"/>
</dbReference>
<dbReference type="Proteomes" id="UP000188597">
    <property type="component" value="Unassembled WGS sequence"/>
</dbReference>
<proteinExistence type="inferred from homology"/>
<comment type="caution">
    <text evidence="8">The sequence shown here is derived from an EMBL/GenBank/DDBJ whole genome shotgun (WGS) entry which is preliminary data.</text>
</comment>
<dbReference type="EMBL" id="MQMF01000002">
    <property type="protein sequence ID" value="OOE12747.1"/>
    <property type="molecule type" value="Genomic_DNA"/>
</dbReference>
<dbReference type="GO" id="GO:0008725">
    <property type="term" value="F:DNA-3-methyladenine glycosylase activity"/>
    <property type="evidence" value="ECO:0007669"/>
    <property type="project" value="TreeGrafter"/>
</dbReference>
<dbReference type="RefSeq" id="WP_077362918.1">
    <property type="nucleotide sequence ID" value="NZ_MQMF01000002.1"/>
</dbReference>
<evidence type="ECO:0000256" key="3">
    <source>
        <dbReference type="ARBA" id="ARBA00012000"/>
    </source>
</evidence>
<dbReference type="InterPro" id="IPR037046">
    <property type="entry name" value="AlkA_N_sf"/>
</dbReference>
<dbReference type="InterPro" id="IPR003265">
    <property type="entry name" value="HhH-GPD_domain"/>
</dbReference>
<dbReference type="Pfam" id="PF07934">
    <property type="entry name" value="OGG_N"/>
    <property type="match status" value="1"/>
</dbReference>
<comment type="similarity">
    <text evidence="2">Belongs to the alkylbase DNA glycosidase AlkA family.</text>
</comment>
<dbReference type="GO" id="GO:0008534">
    <property type="term" value="F:oxidized purine nucleobase lesion DNA N-glycosylase activity"/>
    <property type="evidence" value="ECO:0007669"/>
    <property type="project" value="InterPro"/>
</dbReference>
<name>A0A1V3G8Z4_9BACL</name>
<protein>
    <recommendedName>
        <fullName evidence="3">DNA-3-methyladenine glycosylase II</fullName>
        <ecNumber evidence="3">3.2.2.21</ecNumber>
    </recommendedName>
</protein>
<gene>
    <name evidence="8" type="ORF">UN64_11845</name>
</gene>
<keyword evidence="6" id="KW-0234">DNA repair</keyword>
<dbReference type="GO" id="GO:0032993">
    <property type="term" value="C:protein-DNA complex"/>
    <property type="evidence" value="ECO:0007669"/>
    <property type="project" value="TreeGrafter"/>
</dbReference>
<dbReference type="InterPro" id="IPR012904">
    <property type="entry name" value="OGG_N"/>
</dbReference>
<evidence type="ECO:0000313" key="9">
    <source>
        <dbReference type="Proteomes" id="UP000188597"/>
    </source>
</evidence>
<reference evidence="8 9" key="1">
    <citation type="submission" date="2016-11" db="EMBL/GenBank/DDBJ databases">
        <authorList>
            <person name="Jaros S."/>
            <person name="Januszkiewicz K."/>
            <person name="Wedrychowicz H."/>
        </authorList>
    </citation>
    <scope>NUCLEOTIDE SEQUENCE [LARGE SCALE GENOMIC DNA]</scope>
    <source>
        <strain evidence="8 9">Con a/3</strain>
    </source>
</reference>
<dbReference type="EC" id="3.2.2.21" evidence="3"/>
<dbReference type="SUPFAM" id="SSF48150">
    <property type="entry name" value="DNA-glycosylase"/>
    <property type="match status" value="1"/>
</dbReference>
<dbReference type="GO" id="GO:0006289">
    <property type="term" value="P:nucleotide-excision repair"/>
    <property type="evidence" value="ECO:0007669"/>
    <property type="project" value="InterPro"/>
</dbReference>
<accession>A0A1V3G8Z4</accession>
<dbReference type="PANTHER" id="PTHR43003:SF12">
    <property type="entry name" value="DNA-3-METHYLADENINE GLYCOSYLASE"/>
    <property type="match status" value="1"/>
</dbReference>
<evidence type="ECO:0000256" key="1">
    <source>
        <dbReference type="ARBA" id="ARBA00000086"/>
    </source>
</evidence>
<keyword evidence="4" id="KW-0227">DNA damage</keyword>
<evidence type="ECO:0000256" key="4">
    <source>
        <dbReference type="ARBA" id="ARBA00022763"/>
    </source>
</evidence>
<dbReference type="InterPro" id="IPR023170">
    <property type="entry name" value="HhH_base_excis_C"/>
</dbReference>
<dbReference type="FunFam" id="1.10.340.30:FF:000004">
    <property type="entry name" value="DNA-3-methyladenine glycosylase II"/>
    <property type="match status" value="1"/>
</dbReference>
<evidence type="ECO:0000313" key="8">
    <source>
        <dbReference type="EMBL" id="OOE12747.1"/>
    </source>
</evidence>
<keyword evidence="5" id="KW-0378">Hydrolase</keyword>
<evidence type="ECO:0000256" key="6">
    <source>
        <dbReference type="ARBA" id="ARBA00023204"/>
    </source>
</evidence>
<evidence type="ECO:0000256" key="5">
    <source>
        <dbReference type="ARBA" id="ARBA00022801"/>
    </source>
</evidence>
<dbReference type="Gene3D" id="1.10.1670.10">
    <property type="entry name" value="Helix-hairpin-Helix base-excision DNA repair enzymes (C-terminal)"/>
    <property type="match status" value="1"/>
</dbReference>
<comment type="catalytic activity">
    <reaction evidence="1">
        <text>Hydrolysis of alkylated DNA, releasing 3-methyladenine, 3-methylguanine, 7-methylguanine and 7-methyladenine.</text>
        <dbReference type="EC" id="3.2.2.21"/>
    </reaction>
</comment>
<organism evidence="8 9">
    <name type="scientific">Fictibacillus arsenicus</name>
    <dbReference type="NCBI Taxonomy" id="255247"/>
    <lineage>
        <taxon>Bacteria</taxon>
        <taxon>Bacillati</taxon>
        <taxon>Bacillota</taxon>
        <taxon>Bacilli</taxon>
        <taxon>Bacillales</taxon>
        <taxon>Fictibacillaceae</taxon>
        <taxon>Fictibacillus</taxon>
    </lineage>
</organism>